<name>A0A1G6YUW6_9GAMM</name>
<comment type="function">
    <text evidence="4">Catalyzes the reduction of 1-pyrroline-5-carboxylate (PCA) to L-proline.</text>
</comment>
<evidence type="ECO:0000259" key="9">
    <source>
        <dbReference type="Pfam" id="PF14748"/>
    </source>
</evidence>
<dbReference type="FunFam" id="1.10.3730.10:FF:000001">
    <property type="entry name" value="Pyrroline-5-carboxylate reductase"/>
    <property type="match status" value="1"/>
</dbReference>
<dbReference type="SUPFAM" id="SSF51735">
    <property type="entry name" value="NAD(P)-binding Rossmann-fold domains"/>
    <property type="match status" value="1"/>
</dbReference>
<dbReference type="InterPro" id="IPR000304">
    <property type="entry name" value="Pyrroline-COOH_reductase"/>
</dbReference>
<proteinExistence type="inferred from homology"/>
<gene>
    <name evidence="4" type="primary">proC</name>
    <name evidence="10" type="ORF">SAMN04488509_11136</name>
</gene>
<dbReference type="SUPFAM" id="SSF48179">
    <property type="entry name" value="6-phosphogluconate dehydrogenase C-terminal domain-like"/>
    <property type="match status" value="1"/>
</dbReference>
<dbReference type="UniPathway" id="UPA00098">
    <property type="reaction ID" value="UER00361"/>
</dbReference>
<dbReference type="EC" id="1.5.1.2" evidence="4 5"/>
<evidence type="ECO:0000256" key="7">
    <source>
        <dbReference type="RuleBase" id="RU003903"/>
    </source>
</evidence>
<dbReference type="Pfam" id="PF03807">
    <property type="entry name" value="F420_oxidored"/>
    <property type="match status" value="1"/>
</dbReference>
<evidence type="ECO:0000259" key="8">
    <source>
        <dbReference type="Pfam" id="PF03807"/>
    </source>
</evidence>
<protein>
    <recommendedName>
        <fullName evidence="4 5">Pyrroline-5-carboxylate reductase</fullName>
        <shortName evidence="4">P5C reductase</shortName>
        <shortName evidence="4">P5CR</shortName>
        <ecNumber evidence="4 5">1.5.1.2</ecNumber>
    </recommendedName>
    <alternativeName>
        <fullName evidence="4">PCA reductase</fullName>
    </alternativeName>
</protein>
<dbReference type="Gene3D" id="3.40.50.720">
    <property type="entry name" value="NAD(P)-binding Rossmann-like Domain"/>
    <property type="match status" value="1"/>
</dbReference>
<dbReference type="EMBL" id="FNAG01000011">
    <property type="protein sequence ID" value="SDD94128.1"/>
    <property type="molecule type" value="Genomic_DNA"/>
</dbReference>
<dbReference type="RefSeq" id="WP_091244308.1">
    <property type="nucleotide sequence ID" value="NZ_FNAG01000011.1"/>
</dbReference>
<evidence type="ECO:0000313" key="11">
    <source>
        <dbReference type="Proteomes" id="UP000199603"/>
    </source>
</evidence>
<comment type="pathway">
    <text evidence="4 7">Amino-acid biosynthesis; L-proline biosynthesis; L-proline from L-glutamate 5-semialdehyde: step 1/1.</text>
</comment>
<dbReference type="InterPro" id="IPR029036">
    <property type="entry name" value="P5CR_dimer"/>
</dbReference>
<dbReference type="InterPro" id="IPR036291">
    <property type="entry name" value="NAD(P)-bd_dom_sf"/>
</dbReference>
<evidence type="ECO:0000256" key="2">
    <source>
        <dbReference type="ARBA" id="ARBA00022857"/>
    </source>
</evidence>
<dbReference type="Proteomes" id="UP000199603">
    <property type="component" value="Unassembled WGS sequence"/>
</dbReference>
<dbReference type="InterPro" id="IPR008927">
    <property type="entry name" value="6-PGluconate_DH-like_C_sf"/>
</dbReference>
<dbReference type="InterPro" id="IPR028939">
    <property type="entry name" value="P5C_Rdtase_cat_N"/>
</dbReference>
<keyword evidence="3 4" id="KW-0560">Oxidoreductase</keyword>
<feature type="binding site" evidence="6">
    <location>
        <begin position="78"/>
        <end position="81"/>
    </location>
    <ligand>
        <name>NADP(+)</name>
        <dbReference type="ChEBI" id="CHEBI:58349"/>
    </ligand>
</feature>
<evidence type="ECO:0000256" key="5">
    <source>
        <dbReference type="NCBIfam" id="TIGR00112"/>
    </source>
</evidence>
<dbReference type="AlphaFoldDB" id="A0A1G6YUW6"/>
<evidence type="ECO:0000256" key="1">
    <source>
        <dbReference type="ARBA" id="ARBA00005525"/>
    </source>
</evidence>
<comment type="similarity">
    <text evidence="1 4 7">Belongs to the pyrroline-5-carboxylate reductase family.</text>
</comment>
<dbReference type="PANTHER" id="PTHR11645:SF0">
    <property type="entry name" value="PYRROLINE-5-CARBOXYLATE REDUCTASE 3"/>
    <property type="match status" value="1"/>
</dbReference>
<evidence type="ECO:0000256" key="3">
    <source>
        <dbReference type="ARBA" id="ARBA00023002"/>
    </source>
</evidence>
<organism evidence="10 11">
    <name type="scientific">Aquimonas voraii</name>
    <dbReference type="NCBI Taxonomy" id="265719"/>
    <lineage>
        <taxon>Bacteria</taxon>
        <taxon>Pseudomonadati</taxon>
        <taxon>Pseudomonadota</taxon>
        <taxon>Gammaproteobacteria</taxon>
        <taxon>Lysobacterales</taxon>
        <taxon>Lysobacteraceae</taxon>
        <taxon>Aquimonas</taxon>
    </lineage>
</organism>
<dbReference type="NCBIfam" id="TIGR00112">
    <property type="entry name" value="proC"/>
    <property type="match status" value="1"/>
</dbReference>
<comment type="catalytic activity">
    <reaction evidence="4 7">
        <text>L-proline + NADP(+) = (S)-1-pyrroline-5-carboxylate + NADPH + 2 H(+)</text>
        <dbReference type="Rhea" id="RHEA:14109"/>
        <dbReference type="ChEBI" id="CHEBI:15378"/>
        <dbReference type="ChEBI" id="CHEBI:17388"/>
        <dbReference type="ChEBI" id="CHEBI:57783"/>
        <dbReference type="ChEBI" id="CHEBI:58349"/>
        <dbReference type="ChEBI" id="CHEBI:60039"/>
        <dbReference type="EC" id="1.5.1.2"/>
    </reaction>
</comment>
<dbReference type="Pfam" id="PF14748">
    <property type="entry name" value="P5CR_dimer"/>
    <property type="match status" value="1"/>
</dbReference>
<evidence type="ECO:0000313" key="10">
    <source>
        <dbReference type="EMBL" id="SDD94128.1"/>
    </source>
</evidence>
<dbReference type="InterPro" id="IPR053790">
    <property type="entry name" value="P5CR-like_CS"/>
</dbReference>
<keyword evidence="11" id="KW-1185">Reference proteome</keyword>
<evidence type="ECO:0000256" key="4">
    <source>
        <dbReference type="HAMAP-Rule" id="MF_01925"/>
    </source>
</evidence>
<reference evidence="10 11" key="1">
    <citation type="submission" date="2016-10" db="EMBL/GenBank/DDBJ databases">
        <authorList>
            <person name="de Groot N.N."/>
        </authorList>
    </citation>
    <scope>NUCLEOTIDE SEQUENCE [LARGE SCALE GENOMIC DNA]</scope>
    <source>
        <strain evidence="10 11">DSM 16957</strain>
    </source>
</reference>
<dbReference type="PROSITE" id="PS00521">
    <property type="entry name" value="P5CR"/>
    <property type="match status" value="1"/>
</dbReference>
<dbReference type="HAMAP" id="MF_01925">
    <property type="entry name" value="P5C_reductase"/>
    <property type="match status" value="1"/>
</dbReference>
<keyword evidence="4 7" id="KW-0028">Amino-acid biosynthesis</keyword>
<dbReference type="GO" id="GO:0055129">
    <property type="term" value="P:L-proline biosynthetic process"/>
    <property type="evidence" value="ECO:0007669"/>
    <property type="project" value="UniProtKB-UniRule"/>
</dbReference>
<dbReference type="PIRSF" id="PIRSF000193">
    <property type="entry name" value="Pyrrol-5-carb_rd"/>
    <property type="match status" value="1"/>
</dbReference>
<keyword evidence="4 7" id="KW-0641">Proline biosynthesis</keyword>
<feature type="domain" description="Pyrroline-5-carboxylate reductase catalytic N-terminal" evidence="8">
    <location>
        <begin position="15"/>
        <end position="106"/>
    </location>
</feature>
<evidence type="ECO:0000256" key="6">
    <source>
        <dbReference type="PIRSR" id="PIRSR000193-1"/>
    </source>
</evidence>
<feature type="binding site" evidence="6">
    <location>
        <begin position="17"/>
        <end position="22"/>
    </location>
    <ligand>
        <name>NADP(+)</name>
        <dbReference type="ChEBI" id="CHEBI:58349"/>
    </ligand>
</feature>
<feature type="domain" description="Pyrroline-5-carboxylate reductase dimerisation" evidence="9">
    <location>
        <begin position="169"/>
        <end position="272"/>
    </location>
</feature>
<keyword evidence="2 4" id="KW-0521">NADP</keyword>
<accession>A0A1G6YUW6</accession>
<comment type="catalytic activity">
    <reaction evidence="4">
        <text>L-proline + NAD(+) = (S)-1-pyrroline-5-carboxylate + NADH + 2 H(+)</text>
        <dbReference type="Rhea" id="RHEA:14105"/>
        <dbReference type="ChEBI" id="CHEBI:15378"/>
        <dbReference type="ChEBI" id="CHEBI:17388"/>
        <dbReference type="ChEBI" id="CHEBI:57540"/>
        <dbReference type="ChEBI" id="CHEBI:57945"/>
        <dbReference type="ChEBI" id="CHEBI:60039"/>
        <dbReference type="EC" id="1.5.1.2"/>
    </reaction>
</comment>
<dbReference type="GO" id="GO:0005737">
    <property type="term" value="C:cytoplasm"/>
    <property type="evidence" value="ECO:0007669"/>
    <property type="project" value="UniProtKB-SubCell"/>
</dbReference>
<dbReference type="STRING" id="265719.SAMN04488509_11136"/>
<keyword evidence="4" id="KW-0963">Cytoplasm</keyword>
<dbReference type="OrthoDB" id="9805754at2"/>
<dbReference type="GO" id="GO:0004735">
    <property type="term" value="F:pyrroline-5-carboxylate reductase activity"/>
    <property type="evidence" value="ECO:0007669"/>
    <property type="project" value="UniProtKB-UniRule"/>
</dbReference>
<dbReference type="Gene3D" id="1.10.3730.10">
    <property type="entry name" value="ProC C-terminal domain-like"/>
    <property type="match status" value="1"/>
</dbReference>
<comment type="subcellular location">
    <subcellularLocation>
        <location evidence="4">Cytoplasm</location>
    </subcellularLocation>
</comment>
<sequence length="276" mass="28129">MTISDSPFPNPGLTAFIGGGNMARSLIAGLRRQRVSADRIVVAEPQDALRQGLQAEFGVRVCAEGRDAVGGASIVVLAVKPQVMQAVCEGLRGALGDAVVVSVAAGLPCARLSEWLGTPRIVRAMPNTPALLGAGATGLFAPPEVDAAARAKAEAVMAGAGLTRWIEDETLMDVVTALSGSGPAYFFLLVESLVAAAVAQGLPRETAEALARQTALGAARMLTESGDPAEELRRRVTSPGGTTQAAIECFEAGGFETLIAAAVDAAVKRGRALAAG</sequence>
<dbReference type="PANTHER" id="PTHR11645">
    <property type="entry name" value="PYRROLINE-5-CARBOXYLATE REDUCTASE"/>
    <property type="match status" value="1"/>
</dbReference>